<evidence type="ECO:0000256" key="1">
    <source>
        <dbReference type="SAM" id="MobiDB-lite"/>
    </source>
</evidence>
<name>A0ABV1PVY2_STRMI</name>
<keyword evidence="3" id="KW-1185">Reference proteome</keyword>
<reference evidence="2 3" key="1">
    <citation type="submission" date="2024-01" db="EMBL/GenBank/DDBJ databases">
        <title>Metagenomic exploration of the rhizosphere soil microbial community and their significance in facilitating the development of wild simulated ginseng.</title>
        <authorList>
            <person name="Huang J."/>
        </authorList>
    </citation>
    <scope>NUCLEOTIDE SEQUENCE [LARGE SCALE GENOMIC DNA]</scope>
    <source>
        <strain evidence="2 3">WY141</strain>
    </source>
</reference>
<comment type="caution">
    <text evidence="2">The sequence shown here is derived from an EMBL/GenBank/DDBJ whole genome shotgun (WGS) entry which is preliminary data.</text>
</comment>
<feature type="region of interest" description="Disordered" evidence="1">
    <location>
        <begin position="1"/>
        <end position="21"/>
    </location>
</feature>
<accession>A0ABV1PVY2</accession>
<evidence type="ECO:0000313" key="3">
    <source>
        <dbReference type="Proteomes" id="UP001456562"/>
    </source>
</evidence>
<dbReference type="SUPFAM" id="SSF88946">
    <property type="entry name" value="Sigma2 domain of RNA polymerase sigma factors"/>
    <property type="match status" value="1"/>
</dbReference>
<organism evidence="2 3">
    <name type="scientific">Streptomyces microflavus</name>
    <name type="common">Streptomyces lipmanii</name>
    <dbReference type="NCBI Taxonomy" id="1919"/>
    <lineage>
        <taxon>Bacteria</taxon>
        <taxon>Bacillati</taxon>
        <taxon>Actinomycetota</taxon>
        <taxon>Actinomycetes</taxon>
        <taxon>Kitasatosporales</taxon>
        <taxon>Streptomycetaceae</taxon>
        <taxon>Streptomyces</taxon>
    </lineage>
</organism>
<gene>
    <name evidence="2" type="ORF">ABR748_02570</name>
</gene>
<dbReference type="InterPro" id="IPR013325">
    <property type="entry name" value="RNA_pol_sigma_r2"/>
</dbReference>
<dbReference type="Gene3D" id="1.10.1740.10">
    <property type="match status" value="1"/>
</dbReference>
<dbReference type="Proteomes" id="UP001456562">
    <property type="component" value="Unassembled WGS sequence"/>
</dbReference>
<dbReference type="RefSeq" id="WP_031124706.1">
    <property type="nucleotide sequence ID" value="NZ_CP108575.1"/>
</dbReference>
<proteinExistence type="predicted"/>
<protein>
    <submittedName>
        <fullName evidence="2">Sigma factor</fullName>
    </submittedName>
</protein>
<dbReference type="EMBL" id="JBEJUE010000001">
    <property type="protein sequence ID" value="MER0423085.1"/>
    <property type="molecule type" value="Genomic_DNA"/>
</dbReference>
<evidence type="ECO:0000313" key="2">
    <source>
        <dbReference type="EMBL" id="MER0423085.1"/>
    </source>
</evidence>
<sequence>MNHGLRMQRSRPVGDAGSPAACTVPGRATAHVDDLLVQIAHGSRDALGELYDLLAPLLLELLRSRLPAGADAHPALVDGFSRVWRQAPSYEPGPHGLDWVIDRVTDEVTGPER</sequence>